<dbReference type="AlphaFoldDB" id="A0A2S4VN18"/>
<comment type="caution">
    <text evidence="2">The sequence shown here is derived from an EMBL/GenBank/DDBJ whole genome shotgun (WGS) entry which is preliminary data.</text>
</comment>
<dbReference type="VEuPathDB" id="FungiDB:PSHT_11878"/>
<accession>A0A2S4VN18</accession>
<dbReference type="EMBL" id="PKSL01000043">
    <property type="protein sequence ID" value="POW10828.1"/>
    <property type="molecule type" value="Genomic_DNA"/>
</dbReference>
<sequence>MLLTTHHRSFSRGLPHSIPFDHLDICPFNSDWTPPPSRQVDTLRPSDHSHITPSSSSNMLHNNTITHHRSFSRGLPHSIPFVHLDICPFNSDRTPPPSRQVVTLRPSDHSHITLSSSFNMLHITCPVPQSSHPRTNINTTSLLFFVLDHYSINTLQHTQSLLYSTLNHCSILAQMVQSAHPNFRAQTVDTRGTSRRNRTQRGWERNALQEQAEQDVIQRDIRTSQRLGHVDADHDPGPAVWEDIDGAHHADYEPHISSNTGQGLDEYIADLPSAAHASYHRARRYAEKRDRLHKEWLQLEQKTVAAYLLCQKNSANWTFVPKGIGWDGYTPISCSCVPSDIRSRNVACYDIISHWLLNKLEHAQEVQDSASRALAELYAQPNRFTPGRNYSSKFLDVQWRQEQAYHLNSNQTAQSQAIELGRLLCLTVEVNQSLTRPMTAAQMLARINTINNLAAELATHRELMGPQIGANVTATQADELAKLWYTKTELRRGFLALAEERQPLIRVTRPGESTTDSWAAINHASIARAIWKAEDCPGNLQHPGASFQDASSTHPTLSLLSSIGRRDPCLGWEARRAMAWGIEHHSRLLLLVTNIMGGVHTDDLIPDVAHPPGPGSFVPILNHTLLDSLENAADKIDVAFVVLHVALHAHLMLQLEWNEKIVHVFEKTHGPTQHAALLSDWKTQVERIQYVIDNRWLSGIPGAIIMDDIPSNIAKAVLICKQLQGMNVTPKEFIDLFLKSKKSTELATRRKLWFNQQGANSTISLLRIIRDGFMGNSYGQGRWKQFIAEEASQILLDTKVNRATSDIAPYMSSQHVTPLYFTERSKGKREQAIIQDDCPFLYNIISTYLNDGIHPPADPPPQILNDSLGQPSDPADLPLEADTRGETMEMPSDAFEAQIFESEGIAYASEKSSAHQRFRRNHHLPLLEDLEREAGGATDGAGRTREEYGADVGPAAGSNVQPIERYN</sequence>
<feature type="region of interest" description="Disordered" evidence="1">
    <location>
        <begin position="187"/>
        <end position="216"/>
    </location>
</feature>
<evidence type="ECO:0000256" key="1">
    <source>
        <dbReference type="SAM" id="MobiDB-lite"/>
    </source>
</evidence>
<organism evidence="2 3">
    <name type="scientific">Puccinia striiformis</name>
    <dbReference type="NCBI Taxonomy" id="27350"/>
    <lineage>
        <taxon>Eukaryota</taxon>
        <taxon>Fungi</taxon>
        <taxon>Dikarya</taxon>
        <taxon>Basidiomycota</taxon>
        <taxon>Pucciniomycotina</taxon>
        <taxon>Pucciniomycetes</taxon>
        <taxon>Pucciniales</taxon>
        <taxon>Pucciniaceae</taxon>
        <taxon>Puccinia</taxon>
    </lineage>
</organism>
<dbReference type="PANTHER" id="PTHR33096:SF1">
    <property type="entry name" value="CXC1-LIKE CYSTEINE CLUSTER ASSOCIATED WITH KDZ TRANSPOSASES DOMAIN-CONTAINING PROTEIN"/>
    <property type="match status" value="1"/>
</dbReference>
<feature type="region of interest" description="Disordered" evidence="1">
    <location>
        <begin position="36"/>
        <end position="60"/>
    </location>
</feature>
<evidence type="ECO:0008006" key="4">
    <source>
        <dbReference type="Google" id="ProtNLM"/>
    </source>
</evidence>
<protein>
    <recommendedName>
        <fullName evidence="4">CxC1-like cysteine cluster associated with KDZ transposases domain-containing protein</fullName>
    </recommendedName>
</protein>
<dbReference type="Proteomes" id="UP000239156">
    <property type="component" value="Unassembled WGS sequence"/>
</dbReference>
<proteinExistence type="predicted"/>
<feature type="region of interest" description="Disordered" evidence="1">
    <location>
        <begin position="929"/>
        <end position="967"/>
    </location>
</feature>
<evidence type="ECO:0000313" key="2">
    <source>
        <dbReference type="EMBL" id="POW10828.1"/>
    </source>
</evidence>
<reference evidence="2" key="1">
    <citation type="submission" date="2017-12" db="EMBL/GenBank/DDBJ databases">
        <title>Gene loss provides genomic basis for host adaptation in cereal stripe rust fungi.</title>
        <authorList>
            <person name="Xia C."/>
        </authorList>
    </citation>
    <scope>NUCLEOTIDE SEQUENCE [LARGE SCALE GENOMIC DNA]</scope>
    <source>
        <strain evidence="2">93-210</strain>
    </source>
</reference>
<feature type="region of interest" description="Disordered" evidence="1">
    <location>
        <begin position="853"/>
        <end position="880"/>
    </location>
</feature>
<evidence type="ECO:0000313" key="3">
    <source>
        <dbReference type="Proteomes" id="UP000239156"/>
    </source>
</evidence>
<gene>
    <name evidence="2" type="ORF">PSTT_05738</name>
</gene>
<name>A0A2S4VN18_9BASI</name>
<keyword evidence="3" id="KW-1185">Reference proteome</keyword>
<dbReference type="PANTHER" id="PTHR33096">
    <property type="entry name" value="CXC2 DOMAIN-CONTAINING PROTEIN"/>
    <property type="match status" value="1"/>
</dbReference>
<feature type="non-terminal residue" evidence="2">
    <location>
        <position position="967"/>
    </location>
</feature>
<dbReference type="VEuPathDB" id="FungiDB:PSTT_05738"/>